<evidence type="ECO:0000313" key="5">
    <source>
        <dbReference type="Proteomes" id="UP000011087"/>
    </source>
</evidence>
<dbReference type="EnsemblProtists" id="EKX42380">
    <property type="protein sequence ID" value="EKX42380"/>
    <property type="gene ID" value="GUITHDRAFT_164163"/>
</dbReference>
<feature type="compositionally biased region" description="Gly residues" evidence="1">
    <location>
        <begin position="299"/>
        <end position="309"/>
    </location>
</feature>
<proteinExistence type="predicted"/>
<feature type="transmembrane region" description="Helical" evidence="2">
    <location>
        <begin position="27"/>
        <end position="47"/>
    </location>
</feature>
<accession>L1J2R2</accession>
<dbReference type="GeneID" id="17299065"/>
<sequence>MGSFWSRASSLLERALSSFRSSTRSTATTILIGAAIVIVLGMAWMGGGSLSSYSLPPTARCADTTDILNPSTKMCQVANPWALSFLRGQGWSTCAADLPGISVLQRHHDSTGKFFYPYNRAAEVREVYKSCTPMCAAQEDAYHSQLQMCIVRYPAARMWLAGYGQSCSSSSEGSGFISKAEEGASRSLVQQFVYAPANARQVGKFYKTCRTTCAVGDGIMADGKHCQVKDMDALRFFNEGNKQCVSSGPGVSSISNTKDGGYFYPLRLGPIVQAWYLTCKRKEGIRASSSRSGLSDRMGSGGSMAQGMGGERKPARHGVQILFPYPKRADRMSITLCNYADRTYFYKGGKKGSEKVAVPSVGVGEACMSIPLDQACKDEVCWERGAVAPCETRSCFLNSAKAVTAGISVVSSGQGSAVCTVVCTASKAECKTTTAVYIAPAHCAYVQVLPSAVDLVEFPAPYDSMAKVVFPYPTKWKPGPGSSTRKLSPTTISICNWGYEDYWFSTGWLTSAVVPPDPPPGDSTDEAWKHGAGHVLVKPIGRGTDGCVVVNAEQLSWKRGYIAPCPSGEASCARILAQEVHAGVNVVNPTEAGQALCNVECASDASVCKTTTVILISPVKCDKVHVATM</sequence>
<evidence type="ECO:0000256" key="2">
    <source>
        <dbReference type="SAM" id="Phobius"/>
    </source>
</evidence>
<dbReference type="HOGENOM" id="CLU_435107_0_0_1"/>
<dbReference type="RefSeq" id="XP_005829360.1">
    <property type="nucleotide sequence ID" value="XM_005829303.1"/>
</dbReference>
<reference evidence="3 5" key="1">
    <citation type="journal article" date="2012" name="Nature">
        <title>Algal genomes reveal evolutionary mosaicism and the fate of nucleomorphs.</title>
        <authorList>
            <consortium name="DOE Joint Genome Institute"/>
            <person name="Curtis B.A."/>
            <person name="Tanifuji G."/>
            <person name="Burki F."/>
            <person name="Gruber A."/>
            <person name="Irimia M."/>
            <person name="Maruyama S."/>
            <person name="Arias M.C."/>
            <person name="Ball S.G."/>
            <person name="Gile G.H."/>
            <person name="Hirakawa Y."/>
            <person name="Hopkins J.F."/>
            <person name="Kuo A."/>
            <person name="Rensing S.A."/>
            <person name="Schmutz J."/>
            <person name="Symeonidi A."/>
            <person name="Elias M."/>
            <person name="Eveleigh R.J."/>
            <person name="Herman E.K."/>
            <person name="Klute M.J."/>
            <person name="Nakayama T."/>
            <person name="Obornik M."/>
            <person name="Reyes-Prieto A."/>
            <person name="Armbrust E.V."/>
            <person name="Aves S.J."/>
            <person name="Beiko R.G."/>
            <person name="Coutinho P."/>
            <person name="Dacks J.B."/>
            <person name="Durnford D.G."/>
            <person name="Fast N.M."/>
            <person name="Green B.R."/>
            <person name="Grisdale C.J."/>
            <person name="Hempel F."/>
            <person name="Henrissat B."/>
            <person name="Hoppner M.P."/>
            <person name="Ishida K."/>
            <person name="Kim E."/>
            <person name="Koreny L."/>
            <person name="Kroth P.G."/>
            <person name="Liu Y."/>
            <person name="Malik S.B."/>
            <person name="Maier U.G."/>
            <person name="McRose D."/>
            <person name="Mock T."/>
            <person name="Neilson J.A."/>
            <person name="Onodera N.T."/>
            <person name="Poole A.M."/>
            <person name="Pritham E.J."/>
            <person name="Richards T.A."/>
            <person name="Rocap G."/>
            <person name="Roy S.W."/>
            <person name="Sarai C."/>
            <person name="Schaack S."/>
            <person name="Shirato S."/>
            <person name="Slamovits C.H."/>
            <person name="Spencer D.F."/>
            <person name="Suzuki S."/>
            <person name="Worden A.Z."/>
            <person name="Zauner S."/>
            <person name="Barry K."/>
            <person name="Bell C."/>
            <person name="Bharti A.K."/>
            <person name="Crow J.A."/>
            <person name="Grimwood J."/>
            <person name="Kramer R."/>
            <person name="Lindquist E."/>
            <person name="Lucas S."/>
            <person name="Salamov A."/>
            <person name="McFadden G.I."/>
            <person name="Lane C.E."/>
            <person name="Keeling P.J."/>
            <person name="Gray M.W."/>
            <person name="Grigoriev I.V."/>
            <person name="Archibald J.M."/>
        </authorList>
    </citation>
    <scope>NUCLEOTIDE SEQUENCE</scope>
    <source>
        <strain evidence="3 5">CCMP2712</strain>
    </source>
</reference>
<name>L1J2R2_GUITC</name>
<feature type="region of interest" description="Disordered" evidence="1">
    <location>
        <begin position="288"/>
        <end position="312"/>
    </location>
</feature>
<keyword evidence="2" id="KW-0472">Membrane</keyword>
<dbReference type="KEGG" id="gtt:GUITHDRAFT_164163"/>
<evidence type="ECO:0000313" key="4">
    <source>
        <dbReference type="EnsemblProtists" id="EKX42380"/>
    </source>
</evidence>
<dbReference type="AlphaFoldDB" id="L1J2R2"/>
<protein>
    <submittedName>
        <fullName evidence="3 4">Uncharacterized protein</fullName>
    </submittedName>
</protein>
<evidence type="ECO:0000256" key="1">
    <source>
        <dbReference type="SAM" id="MobiDB-lite"/>
    </source>
</evidence>
<gene>
    <name evidence="3" type="ORF">GUITHDRAFT_164163</name>
</gene>
<dbReference type="EMBL" id="JH993017">
    <property type="protein sequence ID" value="EKX42380.1"/>
    <property type="molecule type" value="Genomic_DNA"/>
</dbReference>
<keyword evidence="2" id="KW-0812">Transmembrane</keyword>
<keyword evidence="2" id="KW-1133">Transmembrane helix</keyword>
<organism evidence="3">
    <name type="scientific">Guillardia theta (strain CCMP2712)</name>
    <name type="common">Cryptophyte</name>
    <dbReference type="NCBI Taxonomy" id="905079"/>
    <lineage>
        <taxon>Eukaryota</taxon>
        <taxon>Cryptophyceae</taxon>
        <taxon>Pyrenomonadales</taxon>
        <taxon>Geminigeraceae</taxon>
        <taxon>Guillardia</taxon>
    </lineage>
</organism>
<keyword evidence="5" id="KW-1185">Reference proteome</keyword>
<evidence type="ECO:0000313" key="3">
    <source>
        <dbReference type="EMBL" id="EKX42380.1"/>
    </source>
</evidence>
<dbReference type="PaxDb" id="55529-EKX42380"/>
<reference evidence="4" key="3">
    <citation type="submission" date="2016-03" db="UniProtKB">
        <authorList>
            <consortium name="EnsemblProtists"/>
        </authorList>
    </citation>
    <scope>IDENTIFICATION</scope>
</reference>
<reference evidence="5" key="2">
    <citation type="submission" date="2012-11" db="EMBL/GenBank/DDBJ databases">
        <authorList>
            <person name="Kuo A."/>
            <person name="Curtis B.A."/>
            <person name="Tanifuji G."/>
            <person name="Burki F."/>
            <person name="Gruber A."/>
            <person name="Irimia M."/>
            <person name="Maruyama S."/>
            <person name="Arias M.C."/>
            <person name="Ball S.G."/>
            <person name="Gile G.H."/>
            <person name="Hirakawa Y."/>
            <person name="Hopkins J.F."/>
            <person name="Rensing S.A."/>
            <person name="Schmutz J."/>
            <person name="Symeonidi A."/>
            <person name="Elias M."/>
            <person name="Eveleigh R.J."/>
            <person name="Herman E.K."/>
            <person name="Klute M.J."/>
            <person name="Nakayama T."/>
            <person name="Obornik M."/>
            <person name="Reyes-Prieto A."/>
            <person name="Armbrust E.V."/>
            <person name="Aves S.J."/>
            <person name="Beiko R.G."/>
            <person name="Coutinho P."/>
            <person name="Dacks J.B."/>
            <person name="Durnford D.G."/>
            <person name="Fast N.M."/>
            <person name="Green B.R."/>
            <person name="Grisdale C."/>
            <person name="Hempe F."/>
            <person name="Henrissat B."/>
            <person name="Hoppner M.P."/>
            <person name="Ishida K.-I."/>
            <person name="Kim E."/>
            <person name="Koreny L."/>
            <person name="Kroth P.G."/>
            <person name="Liu Y."/>
            <person name="Malik S.-B."/>
            <person name="Maier U.G."/>
            <person name="McRose D."/>
            <person name="Mock T."/>
            <person name="Neilson J.A."/>
            <person name="Onodera N.T."/>
            <person name="Poole A.M."/>
            <person name="Pritham E.J."/>
            <person name="Richards T.A."/>
            <person name="Rocap G."/>
            <person name="Roy S.W."/>
            <person name="Sarai C."/>
            <person name="Schaack S."/>
            <person name="Shirato S."/>
            <person name="Slamovits C.H."/>
            <person name="Spencer D.F."/>
            <person name="Suzuki S."/>
            <person name="Worden A.Z."/>
            <person name="Zauner S."/>
            <person name="Barry K."/>
            <person name="Bell C."/>
            <person name="Bharti A.K."/>
            <person name="Crow J.A."/>
            <person name="Grimwood J."/>
            <person name="Kramer R."/>
            <person name="Lindquist E."/>
            <person name="Lucas S."/>
            <person name="Salamov A."/>
            <person name="McFadden G.I."/>
            <person name="Lane C.E."/>
            <person name="Keeling P.J."/>
            <person name="Gray M.W."/>
            <person name="Grigoriev I.V."/>
            <person name="Archibald J.M."/>
        </authorList>
    </citation>
    <scope>NUCLEOTIDE SEQUENCE</scope>
    <source>
        <strain evidence="5">CCMP2712</strain>
    </source>
</reference>
<dbReference type="Proteomes" id="UP000011087">
    <property type="component" value="Unassembled WGS sequence"/>
</dbReference>